<evidence type="ECO:0000313" key="1">
    <source>
        <dbReference type="EMBL" id="MAH63400.1"/>
    </source>
</evidence>
<gene>
    <name evidence="1" type="ORF">CMN54_08160</name>
</gene>
<protein>
    <submittedName>
        <fullName evidence="1">Uncharacterized protein</fullName>
    </submittedName>
</protein>
<reference evidence="2" key="1">
    <citation type="submission" date="2017-09" db="EMBL/GenBank/DDBJ databases">
        <title>The Reconstruction of 2,631 Draft Metagenome-Assembled Genomes from the Global Oceans.</title>
        <authorList>
            <person name="Tully B.J."/>
            <person name="Graham E.D."/>
            <person name="Heidelberg J.F."/>
        </authorList>
    </citation>
    <scope>NUCLEOTIDE SEQUENCE [LARGE SCALE GENOMIC DNA]</scope>
</reference>
<dbReference type="EMBL" id="NZEX01000091">
    <property type="protein sequence ID" value="MAH63400.1"/>
    <property type="molecule type" value="Genomic_DNA"/>
</dbReference>
<organism evidence="1 2">
    <name type="scientific">SAR324 cluster bacterium</name>
    <dbReference type="NCBI Taxonomy" id="2024889"/>
    <lineage>
        <taxon>Bacteria</taxon>
        <taxon>Deltaproteobacteria</taxon>
        <taxon>SAR324 cluster</taxon>
    </lineage>
</organism>
<evidence type="ECO:0000313" key="2">
    <source>
        <dbReference type="Proteomes" id="UP000226525"/>
    </source>
</evidence>
<accession>A0A2D6YJQ3</accession>
<proteinExistence type="predicted"/>
<sequence length="74" mass="8972">MEVILVRYFGALNPIRVFKQYLRIDPGERINEIASKFLNHGTQHVWMWIADEWFNSWICNLFEGLKRYLLEKLT</sequence>
<name>A0A2D6YJQ3_9DELT</name>
<comment type="caution">
    <text evidence="1">The sequence shown here is derived from an EMBL/GenBank/DDBJ whole genome shotgun (WGS) entry which is preliminary data.</text>
</comment>
<dbReference type="Proteomes" id="UP000226525">
    <property type="component" value="Unassembled WGS sequence"/>
</dbReference>
<dbReference type="AlphaFoldDB" id="A0A2D6YJQ3"/>